<dbReference type="InterPro" id="IPR023828">
    <property type="entry name" value="Peptidase_S8_Ser-AS"/>
</dbReference>
<evidence type="ECO:0000256" key="10">
    <source>
        <dbReference type="SAM" id="SignalP"/>
    </source>
</evidence>
<feature type="signal peptide" evidence="10">
    <location>
        <begin position="1"/>
        <end position="24"/>
    </location>
</feature>
<accession>A0ABV9C1H0</accession>
<dbReference type="InterPro" id="IPR030400">
    <property type="entry name" value="Sedolisin_dom"/>
</dbReference>
<evidence type="ECO:0000256" key="4">
    <source>
        <dbReference type="ARBA" id="ARBA00022801"/>
    </source>
</evidence>
<dbReference type="InterPro" id="IPR050819">
    <property type="entry name" value="Tripeptidyl-peptidase_I"/>
</dbReference>
<dbReference type="InterPro" id="IPR015366">
    <property type="entry name" value="S53_propep"/>
</dbReference>
<keyword evidence="3" id="KW-0479">Metal-binding</keyword>
<organism evidence="12 13">
    <name type="scientific">Dyella halodurans</name>
    <dbReference type="NCBI Taxonomy" id="1920171"/>
    <lineage>
        <taxon>Bacteria</taxon>
        <taxon>Pseudomonadati</taxon>
        <taxon>Pseudomonadota</taxon>
        <taxon>Gammaproteobacteria</taxon>
        <taxon>Lysobacterales</taxon>
        <taxon>Rhodanobacteraceae</taxon>
        <taxon>Dyella</taxon>
    </lineage>
</organism>
<feature type="active site" description="Charge relay system" evidence="8">
    <location>
        <position position="330"/>
    </location>
</feature>
<keyword evidence="10" id="KW-0732">Signal</keyword>
<dbReference type="EMBL" id="JBHSGA010000016">
    <property type="protein sequence ID" value="MFC4526746.1"/>
    <property type="molecule type" value="Genomic_DNA"/>
</dbReference>
<dbReference type="Pfam" id="PF09286">
    <property type="entry name" value="Pro-kuma_activ"/>
    <property type="match status" value="1"/>
</dbReference>
<dbReference type="Proteomes" id="UP001595961">
    <property type="component" value="Unassembled WGS sequence"/>
</dbReference>
<proteinExistence type="inferred from homology"/>
<evidence type="ECO:0000256" key="9">
    <source>
        <dbReference type="PROSITE-ProRule" id="PRU01240"/>
    </source>
</evidence>
<keyword evidence="2 8" id="KW-0645">Protease</keyword>
<gene>
    <name evidence="12" type="ORF">ACFO5W_08865</name>
</gene>
<feature type="active site" description="Charge relay system" evidence="8">
    <location>
        <position position="334"/>
    </location>
</feature>
<dbReference type="GO" id="GO:0006508">
    <property type="term" value="P:proteolysis"/>
    <property type="evidence" value="ECO:0007669"/>
    <property type="project" value="UniProtKB-KW"/>
</dbReference>
<comment type="similarity">
    <text evidence="9">Belongs to the peptidase S8 family.</text>
</comment>
<dbReference type="PANTHER" id="PTHR14218">
    <property type="entry name" value="PROTEASE S8 TRIPEPTIDYL PEPTIDASE I CLN2"/>
    <property type="match status" value="1"/>
</dbReference>
<dbReference type="SUPFAM" id="SSF52743">
    <property type="entry name" value="Subtilisin-like"/>
    <property type="match status" value="1"/>
</dbReference>
<protein>
    <submittedName>
        <fullName evidence="12">Protease pro-enzyme activation domain-containing protein</fullName>
    </submittedName>
</protein>
<evidence type="ECO:0000256" key="7">
    <source>
        <dbReference type="ARBA" id="ARBA00023145"/>
    </source>
</evidence>
<feature type="active site" description="Charge relay system" evidence="8">
    <location>
        <position position="595"/>
    </location>
</feature>
<keyword evidence="13" id="KW-1185">Reference proteome</keyword>
<comment type="caution">
    <text evidence="8">Lacks conserved residue(s) required for the propagation of feature annotation.</text>
</comment>
<sequence>MKSGHLYLCGAIALALAGIPVVSAAQSNAALVGLNTAEAPRVTRTVDNRAVSALQHTHLAVVDRSTPIQGVDDATPMSHLHLVLQRSAQRQAALEALSAAQHDPKSSKFHQWVTPEQFGQAFGVADADIAATTAWLRSQGFTVNSVYPNKREIDFSGNAGQVRRAFHTSMNRYTIDGATHVANASDISVPSALLGVVAGVAGLNDIHPQPQHVPKMVGQFDASTRTFKQNNTAAAGDSPMASAIPSGARGLVPYDMSKMYGTDQLLAAGITGKGINIAVVENAGMQPSDWYNFANQFGLFRYGGTFQEFQPQAAGFTTCEDPGNGSDAGETVLDAEWATGLAPGANVWVATCTDTPAWPGEFVAATNLINGANRPNIISMSYGVSELRVDPGSKVLIDALWAQADAEGISVFISSGDSGSNPDFNGGTIMGEGVGANALGTSPHDTVVGGTDTADILDGSTASFFSSNYNSVYGSALSYVPEIPWNMSCGNEVAAKSLGYANAIAMCKAYEQPGFQGEYPVGISEASSGGPSSVDAKPAWQKLVYNTANDQSRDVPDVVLFGGSYGGYTWAIICTTNEPCSPNFVAPTASVGGTSLSAPMFAGIQALIDQGLAAAGLPANQGNAAPTLYALAAQEYGSADGKKPPQGLEVCNADSDPKEARGCVFHNITRGGIATQCWQQPPFTVTPDCYIYASTPGWQYPWEFGLTSTDSTTYNATTEAYAARPGWSFAAGLGSVNAQNLLWAWQAYLK</sequence>
<dbReference type="InterPro" id="IPR000209">
    <property type="entry name" value="Peptidase_S8/S53_dom"/>
</dbReference>
<dbReference type="PROSITE" id="PS00138">
    <property type="entry name" value="SUBTILASE_SER"/>
    <property type="match status" value="1"/>
</dbReference>
<keyword evidence="6" id="KW-0106">Calcium</keyword>
<dbReference type="RefSeq" id="WP_266152494.1">
    <property type="nucleotide sequence ID" value="NZ_CP064028.1"/>
</dbReference>
<dbReference type="SUPFAM" id="SSF54897">
    <property type="entry name" value="Protease propeptides/inhibitors"/>
    <property type="match status" value="1"/>
</dbReference>
<evidence type="ECO:0000256" key="5">
    <source>
        <dbReference type="ARBA" id="ARBA00022825"/>
    </source>
</evidence>
<evidence type="ECO:0000313" key="13">
    <source>
        <dbReference type="Proteomes" id="UP001595961"/>
    </source>
</evidence>
<dbReference type="Gene3D" id="3.40.50.200">
    <property type="entry name" value="Peptidase S8/S53 domain"/>
    <property type="match status" value="1"/>
</dbReference>
<evidence type="ECO:0000256" key="2">
    <source>
        <dbReference type="ARBA" id="ARBA00022670"/>
    </source>
</evidence>
<evidence type="ECO:0000256" key="1">
    <source>
        <dbReference type="ARBA" id="ARBA00001913"/>
    </source>
</evidence>
<dbReference type="PROSITE" id="PS51695">
    <property type="entry name" value="SEDOLISIN"/>
    <property type="match status" value="1"/>
</dbReference>
<evidence type="ECO:0000256" key="8">
    <source>
        <dbReference type="PROSITE-ProRule" id="PRU01032"/>
    </source>
</evidence>
<keyword evidence="5 8" id="KW-0720">Serine protease</keyword>
<evidence type="ECO:0000313" key="12">
    <source>
        <dbReference type="EMBL" id="MFC4526746.1"/>
    </source>
</evidence>
<evidence type="ECO:0000259" key="11">
    <source>
        <dbReference type="PROSITE" id="PS51695"/>
    </source>
</evidence>
<dbReference type="PROSITE" id="PS51892">
    <property type="entry name" value="SUBTILASE"/>
    <property type="match status" value="1"/>
</dbReference>
<feature type="chain" id="PRO_5047264279" evidence="10">
    <location>
        <begin position="25"/>
        <end position="750"/>
    </location>
</feature>
<keyword evidence="7" id="KW-0865">Zymogen</keyword>
<keyword evidence="4 8" id="KW-0378">Hydrolase</keyword>
<name>A0ABV9C1H0_9GAMM</name>
<dbReference type="Pfam" id="PF00082">
    <property type="entry name" value="Peptidase_S8"/>
    <property type="match status" value="1"/>
</dbReference>
<comment type="caution">
    <text evidence="12">The sequence shown here is derived from an EMBL/GenBank/DDBJ whole genome shotgun (WGS) entry which is preliminary data.</text>
</comment>
<dbReference type="InterPro" id="IPR036852">
    <property type="entry name" value="Peptidase_S8/S53_dom_sf"/>
</dbReference>
<dbReference type="CDD" id="cd11377">
    <property type="entry name" value="Pro-peptidase_S53"/>
    <property type="match status" value="1"/>
</dbReference>
<evidence type="ECO:0000256" key="3">
    <source>
        <dbReference type="ARBA" id="ARBA00022723"/>
    </source>
</evidence>
<comment type="cofactor">
    <cofactor evidence="1">
        <name>Ca(2+)</name>
        <dbReference type="ChEBI" id="CHEBI:29108"/>
    </cofactor>
</comment>
<reference evidence="13" key="1">
    <citation type="journal article" date="2019" name="Int. J. Syst. Evol. Microbiol.">
        <title>The Global Catalogue of Microorganisms (GCM) 10K type strain sequencing project: providing services to taxonomists for standard genome sequencing and annotation.</title>
        <authorList>
            <consortium name="The Broad Institute Genomics Platform"/>
            <consortium name="The Broad Institute Genome Sequencing Center for Infectious Disease"/>
            <person name="Wu L."/>
            <person name="Ma J."/>
        </authorList>
    </citation>
    <scope>NUCLEOTIDE SEQUENCE [LARGE SCALE GENOMIC DNA]</scope>
    <source>
        <strain evidence="13">CCM 4481</strain>
    </source>
</reference>
<evidence type="ECO:0000256" key="6">
    <source>
        <dbReference type="ARBA" id="ARBA00022837"/>
    </source>
</evidence>
<dbReference type="GO" id="GO:0008233">
    <property type="term" value="F:peptidase activity"/>
    <property type="evidence" value="ECO:0007669"/>
    <property type="project" value="UniProtKB-KW"/>
</dbReference>
<feature type="domain" description="Peptidase S53" evidence="11">
    <location>
        <begin position="250"/>
        <end position="748"/>
    </location>
</feature>
<dbReference type="PANTHER" id="PTHR14218:SF15">
    <property type="entry name" value="TRIPEPTIDYL-PEPTIDASE 1"/>
    <property type="match status" value="1"/>
</dbReference>
<dbReference type="SMART" id="SM00944">
    <property type="entry name" value="Pro-kuma_activ"/>
    <property type="match status" value="1"/>
</dbReference>